<evidence type="ECO:0000313" key="2">
    <source>
        <dbReference type="Proteomes" id="UP001597520"/>
    </source>
</evidence>
<evidence type="ECO:0000313" key="1">
    <source>
        <dbReference type="EMBL" id="MFD2704652.1"/>
    </source>
</evidence>
<name>A0ABW5SY41_9BACI</name>
<proteinExistence type="predicted"/>
<accession>A0ABW5SY41</accession>
<comment type="caution">
    <text evidence="1">The sequence shown here is derived from an EMBL/GenBank/DDBJ whole genome shotgun (WGS) entry which is preliminary data.</text>
</comment>
<protein>
    <submittedName>
        <fullName evidence="1">Uncharacterized protein</fullName>
    </submittedName>
</protein>
<sequence>MSVNKVRSALYFVSRILGDANAVKRGKVGKRIARRLAGKGTGRLLGKLFR</sequence>
<dbReference type="RefSeq" id="WP_380711929.1">
    <property type="nucleotide sequence ID" value="NZ_JBHUML010000002.1"/>
</dbReference>
<dbReference type="Proteomes" id="UP001597520">
    <property type="component" value="Unassembled WGS sequence"/>
</dbReference>
<dbReference type="EMBL" id="JBHUML010000002">
    <property type="protein sequence ID" value="MFD2704652.1"/>
    <property type="molecule type" value="Genomic_DNA"/>
</dbReference>
<organism evidence="1 2">
    <name type="scientific">Salibacterium lacus</name>
    <dbReference type="NCBI Taxonomy" id="1898109"/>
    <lineage>
        <taxon>Bacteria</taxon>
        <taxon>Bacillati</taxon>
        <taxon>Bacillota</taxon>
        <taxon>Bacilli</taxon>
        <taxon>Bacillales</taxon>
        <taxon>Bacillaceae</taxon>
    </lineage>
</organism>
<reference evidence="2" key="1">
    <citation type="journal article" date="2019" name="Int. J. Syst. Evol. Microbiol.">
        <title>The Global Catalogue of Microorganisms (GCM) 10K type strain sequencing project: providing services to taxonomists for standard genome sequencing and annotation.</title>
        <authorList>
            <consortium name="The Broad Institute Genomics Platform"/>
            <consortium name="The Broad Institute Genome Sequencing Center for Infectious Disease"/>
            <person name="Wu L."/>
            <person name="Ma J."/>
        </authorList>
    </citation>
    <scope>NUCLEOTIDE SEQUENCE [LARGE SCALE GENOMIC DNA]</scope>
    <source>
        <strain evidence="2">KCTC 33792</strain>
    </source>
</reference>
<gene>
    <name evidence="1" type="ORF">ACFSUB_04180</name>
</gene>
<keyword evidence="2" id="KW-1185">Reference proteome</keyword>